<reference evidence="2 3" key="1">
    <citation type="submission" date="2016-01" db="EMBL/GenBank/DDBJ databases">
        <title>Amycolatopsis coloradensis genome sequencing and assembly.</title>
        <authorList>
            <person name="Mayilraj S."/>
        </authorList>
    </citation>
    <scope>NUCLEOTIDE SEQUENCE [LARGE SCALE GENOMIC DNA]</scope>
    <source>
        <strain evidence="2 3">DSM 44225</strain>
    </source>
</reference>
<sequence>MFKRIAAAVVLALGLGLGLTVPAQAATVIGGLSVEAACDTQRGAITYAVLIGPNAYDWRCRLNLGGTSGYYSVDLNRECQRVYGGNTWATPLNSNDPYSWRCWR</sequence>
<dbReference type="OrthoDB" id="3544273at2"/>
<protein>
    <submittedName>
        <fullName evidence="2">Uncharacterized protein</fullName>
    </submittedName>
</protein>
<evidence type="ECO:0000313" key="3">
    <source>
        <dbReference type="Proteomes" id="UP000187486"/>
    </source>
</evidence>
<dbReference type="RefSeq" id="WP_076161166.1">
    <property type="nucleotide sequence ID" value="NZ_MQUQ01000007.1"/>
</dbReference>
<keyword evidence="3" id="KW-1185">Reference proteome</keyword>
<keyword evidence="1" id="KW-0732">Signal</keyword>
<evidence type="ECO:0000256" key="1">
    <source>
        <dbReference type="SAM" id="SignalP"/>
    </source>
</evidence>
<gene>
    <name evidence="2" type="ORF">BS329_15265</name>
</gene>
<comment type="caution">
    <text evidence="2">The sequence shown here is derived from an EMBL/GenBank/DDBJ whole genome shotgun (WGS) entry which is preliminary data.</text>
</comment>
<accession>A0A1R0KU61</accession>
<proteinExistence type="predicted"/>
<name>A0A1R0KU61_9PSEU</name>
<organism evidence="2 3">
    <name type="scientific">Amycolatopsis coloradensis</name>
    <dbReference type="NCBI Taxonomy" id="76021"/>
    <lineage>
        <taxon>Bacteria</taxon>
        <taxon>Bacillati</taxon>
        <taxon>Actinomycetota</taxon>
        <taxon>Actinomycetes</taxon>
        <taxon>Pseudonocardiales</taxon>
        <taxon>Pseudonocardiaceae</taxon>
        <taxon>Amycolatopsis</taxon>
    </lineage>
</organism>
<feature type="signal peptide" evidence="1">
    <location>
        <begin position="1"/>
        <end position="25"/>
    </location>
</feature>
<dbReference type="Proteomes" id="UP000187486">
    <property type="component" value="Unassembled WGS sequence"/>
</dbReference>
<dbReference type="AlphaFoldDB" id="A0A1R0KU61"/>
<evidence type="ECO:0000313" key="2">
    <source>
        <dbReference type="EMBL" id="OLZ51624.1"/>
    </source>
</evidence>
<feature type="chain" id="PRO_5012390094" evidence="1">
    <location>
        <begin position="26"/>
        <end position="104"/>
    </location>
</feature>
<dbReference type="EMBL" id="MQUQ01000007">
    <property type="protein sequence ID" value="OLZ51624.1"/>
    <property type="molecule type" value="Genomic_DNA"/>
</dbReference>